<protein>
    <submittedName>
        <fullName evidence="3">Type VI secretion protein</fullName>
    </submittedName>
</protein>
<comment type="caution">
    <text evidence="3">The sequence shown here is derived from an EMBL/GenBank/DDBJ whole genome shotgun (WGS) entry which is preliminary data.</text>
</comment>
<dbReference type="SUPFAM" id="SSF52540">
    <property type="entry name" value="P-loop containing nucleoside triphosphate hydrolases"/>
    <property type="match status" value="1"/>
</dbReference>
<dbReference type="eggNOG" id="COG3505">
    <property type="taxonomic scope" value="Bacteria"/>
</dbReference>
<feature type="compositionally biased region" description="Low complexity" evidence="1">
    <location>
        <begin position="112"/>
        <end position="133"/>
    </location>
</feature>
<evidence type="ECO:0000256" key="1">
    <source>
        <dbReference type="SAM" id="MobiDB-lite"/>
    </source>
</evidence>
<evidence type="ECO:0000313" key="4">
    <source>
        <dbReference type="Proteomes" id="UP000095329"/>
    </source>
</evidence>
<dbReference type="AlphaFoldDB" id="A0A1D3DSI2"/>
<keyword evidence="2" id="KW-1133">Transmembrane helix</keyword>
<dbReference type="STRING" id="1306406.J116_012980"/>
<feature type="compositionally biased region" description="Basic and acidic residues" evidence="1">
    <location>
        <begin position="137"/>
        <end position="154"/>
    </location>
</feature>
<accession>A0A1D3DSI2</accession>
<dbReference type="InterPro" id="IPR027417">
    <property type="entry name" value="P-loop_NTPase"/>
</dbReference>
<feature type="transmembrane region" description="Helical" evidence="2">
    <location>
        <begin position="69"/>
        <end position="93"/>
    </location>
</feature>
<proteinExistence type="predicted"/>
<evidence type="ECO:0000313" key="3">
    <source>
        <dbReference type="EMBL" id="OEJ95262.1"/>
    </source>
</evidence>
<dbReference type="Proteomes" id="UP000095329">
    <property type="component" value="Unassembled WGS sequence"/>
</dbReference>
<keyword evidence="2" id="KW-0472">Membrane</keyword>
<gene>
    <name evidence="3" type="ORF">J116_012980</name>
</gene>
<reference evidence="3 4" key="1">
    <citation type="journal article" date="2013" name="Genome Announc.">
        <title>Genome Sequence of Streptomyces violaceusniger Strain SPC6, a Halotolerant Streptomycete That Exhibits Rapid Growth and Development.</title>
        <authorList>
            <person name="Chen X."/>
            <person name="Zhang B."/>
            <person name="Zhang W."/>
            <person name="Wu X."/>
            <person name="Zhang M."/>
            <person name="Chen T."/>
            <person name="Liu G."/>
            <person name="Dyson P."/>
        </authorList>
    </citation>
    <scope>NUCLEOTIDE SEQUENCE [LARGE SCALE GENOMIC DNA]</scope>
    <source>
        <strain evidence="3 4">SPC6</strain>
    </source>
</reference>
<dbReference type="EMBL" id="ASHX02000001">
    <property type="protein sequence ID" value="OEJ95262.1"/>
    <property type="molecule type" value="Genomic_DNA"/>
</dbReference>
<evidence type="ECO:0000256" key="2">
    <source>
        <dbReference type="SAM" id="Phobius"/>
    </source>
</evidence>
<feature type="region of interest" description="Disordered" evidence="1">
    <location>
        <begin position="107"/>
        <end position="154"/>
    </location>
</feature>
<organism evidence="3 4">
    <name type="scientific">Streptomyces thermolilacinus SPC6</name>
    <dbReference type="NCBI Taxonomy" id="1306406"/>
    <lineage>
        <taxon>Bacteria</taxon>
        <taxon>Bacillati</taxon>
        <taxon>Actinomycetota</taxon>
        <taxon>Actinomycetes</taxon>
        <taxon>Kitasatosporales</taxon>
        <taxon>Streptomycetaceae</taxon>
        <taxon>Streptomyces</taxon>
    </lineage>
</organism>
<sequence>MGLLGLLLGMTLMVWTATGLAGLFAHGSWPRGVTFTRTPLALRHLIADPRDLAGAWPLTPADQLPGYGVFWGLLIGELMVAAVLAVFVIGTVARWRAVRAAARAARHGHQGGAAATATASEAPAPTTAPRTAPAPEPVRDPVGEHRAPLGDPVREPRTAALEAAPLTTTPHDFSTPAPTAAHATAPAPAVLPAPRAPAPRLVYGDRAARRPRALQAVLDAEGPALVVTSDPALWADTKDARAKLGPVLLYDPGHLCDSPARLHWSPADGCEDTATAAARAAALLAPVRPRARVDAAVADTAETLLRCWLHAAAVDGRPFKQIHRWAHHPGTAHEPVRVLRTHPKATNSHAGLLESALTAYPERRDAARALTARALTALSLVHIREACTPNRTDALTLESFAAEGGTLYVVGEPIEDPRTDPGAMPLLTALASHVVEHGRRMAARSSDGRLDPPMTVVLDDVAAVAPLPRVPELLATGHDQGLPTLVLLRSQEQARARWQTPLAAPAP</sequence>
<keyword evidence="2" id="KW-0812">Transmembrane</keyword>
<keyword evidence="4" id="KW-1185">Reference proteome</keyword>
<name>A0A1D3DSI2_9ACTN</name>